<gene>
    <name evidence="3" type="ORF">QCA50_018968</name>
</gene>
<evidence type="ECO:0000256" key="2">
    <source>
        <dbReference type="SAM" id="Phobius"/>
    </source>
</evidence>
<dbReference type="AlphaFoldDB" id="A0AAW0FBK0"/>
<evidence type="ECO:0000313" key="4">
    <source>
        <dbReference type="Proteomes" id="UP001385951"/>
    </source>
</evidence>
<feature type="compositionally biased region" description="Low complexity" evidence="1">
    <location>
        <begin position="31"/>
        <end position="43"/>
    </location>
</feature>
<keyword evidence="2" id="KW-0812">Transmembrane</keyword>
<name>A0AAW0FBK0_9APHY</name>
<feature type="region of interest" description="Disordered" evidence="1">
    <location>
        <begin position="31"/>
        <end position="60"/>
    </location>
</feature>
<comment type="caution">
    <text evidence="3">The sequence shown here is derived from an EMBL/GenBank/DDBJ whole genome shotgun (WGS) entry which is preliminary data.</text>
</comment>
<keyword evidence="2" id="KW-1133">Transmembrane helix</keyword>
<evidence type="ECO:0000256" key="1">
    <source>
        <dbReference type="SAM" id="MobiDB-lite"/>
    </source>
</evidence>
<keyword evidence="2" id="KW-0472">Membrane</keyword>
<reference evidence="3 4" key="1">
    <citation type="submission" date="2022-09" db="EMBL/GenBank/DDBJ databases">
        <authorList>
            <person name="Palmer J.M."/>
        </authorList>
    </citation>
    <scope>NUCLEOTIDE SEQUENCE [LARGE SCALE GENOMIC DNA]</scope>
    <source>
        <strain evidence="3 4">DSM 7382</strain>
    </source>
</reference>
<dbReference type="EMBL" id="JASBNA010000078">
    <property type="protein sequence ID" value="KAK7678028.1"/>
    <property type="molecule type" value="Genomic_DNA"/>
</dbReference>
<dbReference type="Proteomes" id="UP001385951">
    <property type="component" value="Unassembled WGS sequence"/>
</dbReference>
<protein>
    <submittedName>
        <fullName evidence="3">Uncharacterized protein</fullName>
    </submittedName>
</protein>
<sequence length="146" mass="15791">MREITTTLLSSPLSKPAWSLRAADAPALGLASASTSRSSTPRPTLDRQLSRSTTPSIEHLSIPGALYPDPPLASEPEMREVEIPGRRRAYRAPVPELDIAFAMQLRPGLGLGADPAWLVRFLMAMFGWMTVLIGNGGTDRARRAIA</sequence>
<organism evidence="3 4">
    <name type="scientific">Cerrena zonata</name>
    <dbReference type="NCBI Taxonomy" id="2478898"/>
    <lineage>
        <taxon>Eukaryota</taxon>
        <taxon>Fungi</taxon>
        <taxon>Dikarya</taxon>
        <taxon>Basidiomycota</taxon>
        <taxon>Agaricomycotina</taxon>
        <taxon>Agaricomycetes</taxon>
        <taxon>Polyporales</taxon>
        <taxon>Cerrenaceae</taxon>
        <taxon>Cerrena</taxon>
    </lineage>
</organism>
<evidence type="ECO:0000313" key="3">
    <source>
        <dbReference type="EMBL" id="KAK7678028.1"/>
    </source>
</evidence>
<feature type="transmembrane region" description="Helical" evidence="2">
    <location>
        <begin position="117"/>
        <end position="134"/>
    </location>
</feature>
<proteinExistence type="predicted"/>
<accession>A0AAW0FBK0</accession>
<keyword evidence="4" id="KW-1185">Reference proteome</keyword>